<evidence type="ECO:0000256" key="1">
    <source>
        <dbReference type="SAM" id="MobiDB-lite"/>
    </source>
</evidence>
<dbReference type="InterPro" id="IPR015943">
    <property type="entry name" value="WD40/YVTN_repeat-like_dom_sf"/>
</dbReference>
<feature type="compositionally biased region" description="Low complexity" evidence="1">
    <location>
        <begin position="32"/>
        <end position="48"/>
    </location>
</feature>
<dbReference type="PROSITE" id="PS51318">
    <property type="entry name" value="TAT"/>
    <property type="match status" value="1"/>
</dbReference>
<dbReference type="InterPro" id="IPR006311">
    <property type="entry name" value="TAT_signal"/>
</dbReference>
<gene>
    <name evidence="2" type="ORF">GcLGCM259_1250</name>
</gene>
<dbReference type="SUPFAM" id="SSF63829">
    <property type="entry name" value="Calcium-dependent phosphotriesterase"/>
    <property type="match status" value="1"/>
</dbReference>
<dbReference type="Proteomes" id="UP000307000">
    <property type="component" value="Chromosome"/>
</dbReference>
<name>A0A5B7WUL9_9MICC</name>
<sequence length="730" mass="79047">MNKEPSDTSRKVSRRTIITISTVAAGTVAAGAVLGPNSDSSDTTTSTPSPEPSTKAKLTDRDGRVISRLEKTQPTNGIRREYRGAFPALKIKSVEPLPGLGSGPWPWLAVSIAGTARQLQIVDTSVREVIHTLDFPESHTGGLETMKWDTRNKKLYIGTANALHVWIPSKPKITTFVGKVDAATTIYDLQLDSRGVVWGGSYPAGSVFNFDPQNHKITVSSRFAEDTDYVRRLAIDSTDRLWVGTGSVHPRIFTFTASKPDARTEIGLPEDVPEGFISRIEVRNEKVLVSASSISGQLVLNPMTKQWEDKIGRVWAARVSSDTTDTTKGFYTITDNTLYFTRTATLQDTELADVKTSKPLSILQQQNQVAIIGQSAAGLTIEHFDSHPGTKPKEHVVELNAGQFAIQSLMGHSDGNIYMGGYMGSGLASINIESGQTWSSPPDENLINQAEAMIQFNDRRSYVGSYGSADLISFNTLDKNSADEYHLLARLATDFHQSRPFGWAKNSNRVFFGTVPDYGRSGGVLGEIDPEKNKVTWVLDGGGKGFIAGHSIIGLVADEDHVYGTTSVRNGYGLPDTEGSAYVFKFDIGTREIIWTSKPLASAGALYAPVLVANWLVVADVEGLGVIDPRSGKLVKHHLLSGTKNQEVRPGWANADIAKIGEGVRLVHTAAGTATAVDFENGTRARVGQSTKLRLGSRLTTTPDGRVFGTLDKTTLVELELGTPSSKPQM</sequence>
<dbReference type="RefSeq" id="WP_138926115.1">
    <property type="nucleotide sequence ID" value="NZ_CP034412.1"/>
</dbReference>
<evidence type="ECO:0000313" key="2">
    <source>
        <dbReference type="EMBL" id="QCY46985.1"/>
    </source>
</evidence>
<dbReference type="KEGG" id="gcr:GcLGCM259_1250"/>
<accession>A0A5B7WUL9</accession>
<proteinExistence type="predicted"/>
<organism evidence="2 3">
    <name type="scientific">Glutamicibacter creatinolyticus</name>
    <dbReference type="NCBI Taxonomy" id="162496"/>
    <lineage>
        <taxon>Bacteria</taxon>
        <taxon>Bacillati</taxon>
        <taxon>Actinomycetota</taxon>
        <taxon>Actinomycetes</taxon>
        <taxon>Micrococcales</taxon>
        <taxon>Micrococcaceae</taxon>
        <taxon>Glutamicibacter</taxon>
    </lineage>
</organism>
<evidence type="ECO:0000313" key="3">
    <source>
        <dbReference type="Proteomes" id="UP000307000"/>
    </source>
</evidence>
<dbReference type="InterPro" id="IPR011047">
    <property type="entry name" value="Quinoprotein_ADH-like_sf"/>
</dbReference>
<keyword evidence="3" id="KW-1185">Reference proteome</keyword>
<dbReference type="AlphaFoldDB" id="A0A5B7WUL9"/>
<evidence type="ECO:0008006" key="4">
    <source>
        <dbReference type="Google" id="ProtNLM"/>
    </source>
</evidence>
<dbReference type="EMBL" id="CP034412">
    <property type="protein sequence ID" value="QCY46985.1"/>
    <property type="molecule type" value="Genomic_DNA"/>
</dbReference>
<feature type="region of interest" description="Disordered" evidence="1">
    <location>
        <begin position="32"/>
        <end position="62"/>
    </location>
</feature>
<protein>
    <recommendedName>
        <fullName evidence="4">Outer membrane protein assembly factor BamB</fullName>
    </recommendedName>
</protein>
<dbReference type="Gene3D" id="2.130.10.10">
    <property type="entry name" value="YVTN repeat-like/Quinoprotein amine dehydrogenase"/>
    <property type="match status" value="2"/>
</dbReference>
<reference evidence="2 3" key="1">
    <citation type="submission" date="2018-12" db="EMBL/GenBank/DDBJ databases">
        <title>Complete Genome Sequence of Glutamicibacter creatinolyticus strain LGCM259,isolated from an abscess of a 12-year-old mare in Italy.</title>
        <authorList>
            <person name="Santos R.G."/>
            <person name="Silva A.L."/>
            <person name="Seyffert N."/>
            <person name="Castro T.L.P."/>
            <person name="Attili A.R."/>
            <person name="Rifici C."/>
            <person name="Mazzullo G."/>
            <person name="Brenig B."/>
            <person name="Venanzi F."/>
            <person name="Azevedo V."/>
        </authorList>
    </citation>
    <scope>NUCLEOTIDE SEQUENCE [LARGE SCALE GENOMIC DNA]</scope>
    <source>
        <strain evidence="2 3">LGCM 259</strain>
    </source>
</reference>
<dbReference type="SUPFAM" id="SSF50998">
    <property type="entry name" value="Quinoprotein alcohol dehydrogenase-like"/>
    <property type="match status" value="1"/>
</dbReference>